<dbReference type="GO" id="GO:0005737">
    <property type="term" value="C:cytoplasm"/>
    <property type="evidence" value="ECO:0007669"/>
    <property type="project" value="TreeGrafter"/>
</dbReference>
<evidence type="ECO:0000313" key="3">
    <source>
        <dbReference type="Proteomes" id="UP000533954"/>
    </source>
</evidence>
<name>A0A7K7V677_EUDEL</name>
<reference evidence="2 3" key="1">
    <citation type="submission" date="2019-09" db="EMBL/GenBank/DDBJ databases">
        <title>Bird 10,000 Genomes (B10K) Project - Family phase.</title>
        <authorList>
            <person name="Zhang G."/>
        </authorList>
    </citation>
    <scope>NUCLEOTIDE SEQUENCE [LARGE SCALE GENOMIC DNA]</scope>
    <source>
        <strain evidence="2">B10K-LSUMZ-16893</strain>
    </source>
</reference>
<accession>A0A7K7V677</accession>
<dbReference type="Pfam" id="PF07292">
    <property type="entry name" value="NID"/>
    <property type="match status" value="1"/>
</dbReference>
<keyword evidence="3" id="KW-1185">Reference proteome</keyword>
<dbReference type="Proteomes" id="UP000533954">
    <property type="component" value="Unassembled WGS sequence"/>
</dbReference>
<dbReference type="PANTHER" id="PTHR15225">
    <property type="entry name" value="INTERFERON-INDUCED PROTEIN 35/NMI N-MYC/STAT INTERACTING PROTEIN"/>
    <property type="match status" value="1"/>
</dbReference>
<dbReference type="EMBL" id="VZSX01000044">
    <property type="protein sequence ID" value="NXA36106.1"/>
    <property type="molecule type" value="Genomic_DNA"/>
</dbReference>
<comment type="caution">
    <text evidence="2">The sequence shown here is derived from an EMBL/GenBank/DDBJ whole genome shotgun (WGS) entry which is preliminary data.</text>
</comment>
<dbReference type="Gene3D" id="3.30.70.330">
    <property type="match status" value="1"/>
</dbReference>
<evidence type="ECO:0000259" key="1">
    <source>
        <dbReference type="Pfam" id="PF07292"/>
    </source>
</evidence>
<gene>
    <name evidence="2" type="primary">Nmi</name>
    <name evidence="2" type="ORF">EUDELE_R00908</name>
</gene>
<dbReference type="OrthoDB" id="9903237at2759"/>
<dbReference type="InterPro" id="IPR009909">
    <property type="entry name" value="Nmi/IFP35_dom"/>
</dbReference>
<proteinExistence type="predicted"/>
<feature type="domain" description="NID" evidence="1">
    <location>
        <begin position="2"/>
        <end position="73"/>
    </location>
</feature>
<protein>
    <submittedName>
        <fullName evidence="2">NMI protein</fullName>
    </submittedName>
</protein>
<feature type="non-terminal residue" evidence="2">
    <location>
        <position position="91"/>
    </location>
</feature>
<sequence>GKHTVKLDSKTTNVRVEPFALEMGIKFELHVTISGRTINVSEIPEIPIPDEWVRDKLELYFCKPERGGGEIEQIEYDKRSRRAAITFLRPE</sequence>
<organism evidence="2 3">
    <name type="scientific">Eudromia elegans</name>
    <name type="common">Elegant crested-tinamou</name>
    <dbReference type="NCBI Taxonomy" id="8805"/>
    <lineage>
        <taxon>Eukaryota</taxon>
        <taxon>Metazoa</taxon>
        <taxon>Chordata</taxon>
        <taxon>Craniata</taxon>
        <taxon>Vertebrata</taxon>
        <taxon>Euteleostomi</taxon>
        <taxon>Archelosauria</taxon>
        <taxon>Archosauria</taxon>
        <taxon>Dinosauria</taxon>
        <taxon>Saurischia</taxon>
        <taxon>Theropoda</taxon>
        <taxon>Coelurosauria</taxon>
        <taxon>Aves</taxon>
        <taxon>Palaeognathae</taxon>
        <taxon>Tinamiformes</taxon>
        <taxon>Tinamidae</taxon>
        <taxon>Eudromia</taxon>
    </lineage>
</organism>
<dbReference type="InterPro" id="IPR012677">
    <property type="entry name" value="Nucleotide-bd_a/b_plait_sf"/>
</dbReference>
<dbReference type="AlphaFoldDB" id="A0A7K7V677"/>
<feature type="non-terminal residue" evidence="2">
    <location>
        <position position="1"/>
    </location>
</feature>
<dbReference type="PANTHER" id="PTHR15225:SF4">
    <property type="entry name" value="N-MYC-INTERACTOR"/>
    <property type="match status" value="1"/>
</dbReference>
<evidence type="ECO:0000313" key="2">
    <source>
        <dbReference type="EMBL" id="NXA36106.1"/>
    </source>
</evidence>